<reference evidence="1" key="1">
    <citation type="submission" date="2021-01" db="EMBL/GenBank/DDBJ databases">
        <title>Whole genome shotgun sequence of Rhizocola hellebori NBRC 109834.</title>
        <authorList>
            <person name="Komaki H."/>
            <person name="Tamura T."/>
        </authorList>
    </citation>
    <scope>NUCLEOTIDE SEQUENCE</scope>
    <source>
        <strain evidence="1">NBRC 109834</strain>
    </source>
</reference>
<name>A0A8J3Q557_9ACTN</name>
<dbReference type="RefSeq" id="WP_203907822.1">
    <property type="nucleotide sequence ID" value="NZ_BONY01000010.1"/>
</dbReference>
<gene>
    <name evidence="1" type="ORF">Rhe02_19830</name>
</gene>
<dbReference type="EMBL" id="BONY01000010">
    <property type="protein sequence ID" value="GIH03916.1"/>
    <property type="molecule type" value="Genomic_DNA"/>
</dbReference>
<sequence>MAVIETSACVRLGNGAALERLVCHPRLPLVAGLDSERPAVHVWDCGANGLQSLGTVGGGSAVYAQDAGILRGDWTPAVAWHPDQPLLLVATEGGVVRWTPQGVSALEGVPPTADYRSLAFSPDGHTLWASPSSGDADEWESSDVLTLTPGTVGTGPPWDTGVEVHPAGGLVVTLCSEQGATLVIFARVDQDSVPARMRVQRRALMLDGDFYQKPIFSSDGRYFAIRGNAHDNLLEVFEFPSLQRAWTATLGEPRPSFLRQQGWWERMRIWSRHNIAFGVRPAVLWIGTPAGTLVEVDPKSQRTVEHPVLAGSPVTGVGVTATGDLVVASGGGDLVLLSVADDAADATAADSDTLQAMVTAFLDATSEVPDYGDLATQLVLTDIEPPWESAAAATA</sequence>
<dbReference type="Proteomes" id="UP000612899">
    <property type="component" value="Unassembled WGS sequence"/>
</dbReference>
<protein>
    <recommendedName>
        <fullName evidence="3">WD40 repeat domain-containing protein</fullName>
    </recommendedName>
</protein>
<evidence type="ECO:0000313" key="2">
    <source>
        <dbReference type="Proteomes" id="UP000612899"/>
    </source>
</evidence>
<comment type="caution">
    <text evidence="1">The sequence shown here is derived from an EMBL/GenBank/DDBJ whole genome shotgun (WGS) entry which is preliminary data.</text>
</comment>
<dbReference type="InterPro" id="IPR015943">
    <property type="entry name" value="WD40/YVTN_repeat-like_dom_sf"/>
</dbReference>
<proteinExistence type="predicted"/>
<evidence type="ECO:0000313" key="1">
    <source>
        <dbReference type="EMBL" id="GIH03916.1"/>
    </source>
</evidence>
<organism evidence="1 2">
    <name type="scientific">Rhizocola hellebori</name>
    <dbReference type="NCBI Taxonomy" id="1392758"/>
    <lineage>
        <taxon>Bacteria</taxon>
        <taxon>Bacillati</taxon>
        <taxon>Actinomycetota</taxon>
        <taxon>Actinomycetes</taxon>
        <taxon>Micromonosporales</taxon>
        <taxon>Micromonosporaceae</taxon>
        <taxon>Rhizocola</taxon>
    </lineage>
</organism>
<evidence type="ECO:0008006" key="3">
    <source>
        <dbReference type="Google" id="ProtNLM"/>
    </source>
</evidence>
<dbReference type="AlphaFoldDB" id="A0A8J3Q557"/>
<accession>A0A8J3Q557</accession>
<dbReference type="SUPFAM" id="SSF69322">
    <property type="entry name" value="Tricorn protease domain 2"/>
    <property type="match status" value="1"/>
</dbReference>
<dbReference type="Gene3D" id="2.130.10.10">
    <property type="entry name" value="YVTN repeat-like/Quinoprotein amine dehydrogenase"/>
    <property type="match status" value="1"/>
</dbReference>
<keyword evidence="2" id="KW-1185">Reference proteome</keyword>